<dbReference type="EMBL" id="AUWU02000004">
    <property type="protein sequence ID" value="KAH0573923.1"/>
    <property type="molecule type" value="Genomic_DNA"/>
</dbReference>
<evidence type="ECO:0000313" key="2">
    <source>
        <dbReference type="Proteomes" id="UP000018208"/>
    </source>
</evidence>
<comment type="caution">
    <text evidence="1">The sequence shown here is derived from an EMBL/GenBank/DDBJ whole genome shotgun (WGS) entry which is preliminary data.</text>
</comment>
<organism evidence="1 2">
    <name type="scientific">Spironucleus salmonicida</name>
    <dbReference type="NCBI Taxonomy" id="348837"/>
    <lineage>
        <taxon>Eukaryota</taxon>
        <taxon>Metamonada</taxon>
        <taxon>Diplomonadida</taxon>
        <taxon>Hexamitidae</taxon>
        <taxon>Hexamitinae</taxon>
        <taxon>Spironucleus</taxon>
    </lineage>
</organism>
<reference evidence="1 2" key="1">
    <citation type="journal article" date="2014" name="PLoS Genet.">
        <title>The Genome of Spironucleus salmonicida Highlights a Fish Pathogen Adapted to Fluctuating Environments.</title>
        <authorList>
            <person name="Xu F."/>
            <person name="Jerlstrom-Hultqvist J."/>
            <person name="Einarsson E."/>
            <person name="Astvaldsson A."/>
            <person name="Svard S.G."/>
            <person name="Andersson J.O."/>
        </authorList>
    </citation>
    <scope>NUCLEOTIDE SEQUENCE [LARGE SCALE GENOMIC DNA]</scope>
    <source>
        <strain evidence="1 2">ATCC 50377</strain>
    </source>
</reference>
<keyword evidence="2" id="KW-1185">Reference proteome</keyword>
<dbReference type="Proteomes" id="UP000018208">
    <property type="component" value="Unassembled WGS sequence"/>
</dbReference>
<accession>A0A9P8LTC5</accession>
<dbReference type="KEGG" id="ssao:94297881"/>
<proteinExistence type="predicted"/>
<sequence>MKARKLPYFTCYPGVFKENITLANLQDNIFMKKQGVDDRDLISVQKIAREASNILSQLRGALTIVKFDVIMNSSTDDGNSFHAFSSVPIPAPMLVSGTWSWVQ</sequence>
<evidence type="ECO:0000313" key="1">
    <source>
        <dbReference type="EMBL" id="KAH0573923.1"/>
    </source>
</evidence>
<protein>
    <submittedName>
        <fullName evidence="1">Uncharacterized protein</fullName>
    </submittedName>
</protein>
<gene>
    <name evidence="1" type="ORF">SS50377_23858</name>
</gene>
<dbReference type="RefSeq" id="XP_067764696.1">
    <property type="nucleotide sequence ID" value="XM_067907722.1"/>
</dbReference>
<dbReference type="GeneID" id="94297881"/>
<name>A0A9P8LTC5_9EUKA</name>
<dbReference type="AlphaFoldDB" id="A0A9P8LTC5"/>